<dbReference type="AlphaFoldDB" id="A0A7C4KZL5"/>
<sequence length="99" mass="10885">MAKKFLTARDIDYHADQGVTEIQVGDDLVVTDLGQERARERGVRLIRLPAGEKSPDHPAWEETTPSAEVIQQVRSAVIARLGGTPEGLDQIIQKILNGK</sequence>
<organism evidence="1">
    <name type="scientific">Bellilinea caldifistulae</name>
    <dbReference type="NCBI Taxonomy" id="360411"/>
    <lineage>
        <taxon>Bacteria</taxon>
        <taxon>Bacillati</taxon>
        <taxon>Chloroflexota</taxon>
        <taxon>Anaerolineae</taxon>
        <taxon>Anaerolineales</taxon>
        <taxon>Anaerolineaceae</taxon>
        <taxon>Bellilinea</taxon>
    </lineage>
</organism>
<comment type="caution">
    <text evidence="1">The sequence shown here is derived from an EMBL/GenBank/DDBJ whole genome shotgun (WGS) entry which is preliminary data.</text>
</comment>
<accession>A0A7C4KZL5</accession>
<dbReference type="EMBL" id="DSXR01000003">
    <property type="protein sequence ID" value="HGS86003.1"/>
    <property type="molecule type" value="Genomic_DNA"/>
</dbReference>
<protein>
    <submittedName>
        <fullName evidence="1">Uncharacterized protein</fullName>
    </submittedName>
</protein>
<proteinExistence type="predicted"/>
<name>A0A7C4KZL5_9CHLR</name>
<reference evidence="1" key="1">
    <citation type="journal article" date="2020" name="mSystems">
        <title>Genome- and Community-Level Interaction Insights into Carbon Utilization and Element Cycling Functions of Hydrothermarchaeota in Hydrothermal Sediment.</title>
        <authorList>
            <person name="Zhou Z."/>
            <person name="Liu Y."/>
            <person name="Xu W."/>
            <person name="Pan J."/>
            <person name="Luo Z.H."/>
            <person name="Li M."/>
        </authorList>
    </citation>
    <scope>NUCLEOTIDE SEQUENCE [LARGE SCALE GENOMIC DNA]</scope>
    <source>
        <strain evidence="1">SpSt-556</strain>
    </source>
</reference>
<gene>
    <name evidence="1" type="ORF">ENT17_00110</name>
</gene>
<evidence type="ECO:0000313" key="1">
    <source>
        <dbReference type="EMBL" id="HGS86003.1"/>
    </source>
</evidence>